<keyword evidence="6" id="KW-0539">Nucleus</keyword>
<feature type="region of interest" description="Disordered" evidence="7">
    <location>
        <begin position="1"/>
        <end position="23"/>
    </location>
</feature>
<evidence type="ECO:0000256" key="7">
    <source>
        <dbReference type="SAM" id="MobiDB-lite"/>
    </source>
</evidence>
<feature type="compositionally biased region" description="Basic and acidic residues" evidence="7">
    <location>
        <begin position="1"/>
        <end position="12"/>
    </location>
</feature>
<accession>A0A0A9YQB9</accession>
<evidence type="ECO:0000256" key="2">
    <source>
        <dbReference type="ARBA" id="ARBA00007859"/>
    </source>
</evidence>
<comment type="similarity">
    <text evidence="2">Belongs to the SAP130 family.</text>
</comment>
<dbReference type="PANTHER" id="PTHR13497">
    <property type="entry name" value="HISTONE DEACETYLASE COMPLEX SUBUNIT SAP130"/>
    <property type="match status" value="1"/>
</dbReference>
<evidence type="ECO:0000259" key="8">
    <source>
        <dbReference type="Pfam" id="PF16014"/>
    </source>
</evidence>
<feature type="compositionally biased region" description="Polar residues" evidence="7">
    <location>
        <begin position="703"/>
        <end position="713"/>
    </location>
</feature>
<dbReference type="GO" id="GO:0000122">
    <property type="term" value="P:negative regulation of transcription by RNA polymerase II"/>
    <property type="evidence" value="ECO:0007669"/>
    <property type="project" value="TreeGrafter"/>
</dbReference>
<feature type="region of interest" description="Disordered" evidence="7">
    <location>
        <begin position="744"/>
        <end position="814"/>
    </location>
</feature>
<feature type="region of interest" description="Disordered" evidence="7">
    <location>
        <begin position="251"/>
        <end position="272"/>
    </location>
</feature>
<evidence type="ECO:0000256" key="3">
    <source>
        <dbReference type="ARBA" id="ARBA00022491"/>
    </source>
</evidence>
<comment type="subcellular location">
    <subcellularLocation>
        <location evidence="1">Nucleus</location>
    </subcellularLocation>
</comment>
<keyword evidence="3" id="KW-0678">Repressor</keyword>
<feature type="compositionally biased region" description="Polar residues" evidence="7">
    <location>
        <begin position="769"/>
        <end position="781"/>
    </location>
</feature>
<protein>
    <recommendedName>
        <fullName evidence="8">Histone deacetylase complex subunit SAP130 C-terminal domain-containing protein</fullName>
    </recommendedName>
</protein>
<feature type="compositionally biased region" description="Low complexity" evidence="7">
    <location>
        <begin position="684"/>
        <end position="702"/>
    </location>
</feature>
<feature type="region of interest" description="Disordered" evidence="7">
    <location>
        <begin position="186"/>
        <end position="205"/>
    </location>
</feature>
<name>A0A0A9YQB9_LYGHE</name>
<keyword evidence="4" id="KW-0805">Transcription regulation</keyword>
<dbReference type="InterPro" id="IPR024137">
    <property type="entry name" value="His_deAcase_cplx_SAP130"/>
</dbReference>
<feature type="compositionally biased region" description="Polar residues" evidence="7">
    <location>
        <begin position="628"/>
        <end position="637"/>
    </location>
</feature>
<feature type="compositionally biased region" description="Basic and acidic residues" evidence="7">
    <location>
        <begin position="791"/>
        <end position="811"/>
    </location>
</feature>
<reference evidence="9" key="2">
    <citation type="submission" date="2014-07" db="EMBL/GenBank/DDBJ databases">
        <authorList>
            <person name="Hull J."/>
        </authorList>
    </citation>
    <scope>NUCLEOTIDE SEQUENCE</scope>
</reference>
<evidence type="ECO:0000256" key="1">
    <source>
        <dbReference type="ARBA" id="ARBA00004123"/>
    </source>
</evidence>
<proteinExistence type="inferred from homology"/>
<dbReference type="GO" id="GO:0070822">
    <property type="term" value="C:Sin3-type complex"/>
    <property type="evidence" value="ECO:0007669"/>
    <property type="project" value="TreeGrafter"/>
</dbReference>
<feature type="domain" description="Histone deacetylase complex subunit SAP130 C-terminal" evidence="8">
    <location>
        <begin position="602"/>
        <end position="953"/>
    </location>
</feature>
<dbReference type="PANTHER" id="PTHR13497:SF3">
    <property type="entry name" value="HISTONE DEACETYLASE COMPLEX SUBUNIT SAP130"/>
    <property type="match status" value="1"/>
</dbReference>
<evidence type="ECO:0000256" key="5">
    <source>
        <dbReference type="ARBA" id="ARBA00023163"/>
    </source>
</evidence>
<keyword evidence="5" id="KW-0804">Transcription</keyword>
<dbReference type="EMBL" id="GBHO01010306">
    <property type="protein sequence ID" value="JAG33298.1"/>
    <property type="molecule type" value="Transcribed_RNA"/>
</dbReference>
<evidence type="ECO:0000313" key="9">
    <source>
        <dbReference type="EMBL" id="JAG33298.1"/>
    </source>
</evidence>
<gene>
    <name evidence="9" type="ORF">CM83_41819</name>
</gene>
<sequence>MADHRETGERSSSEQPPSSIKMEQVRTIPGGALVRTLPPQQRFIMTPSTALIQASSTTTIQAQVVPKVTVQGASSNVGRISAVPMQSAATSTGGFHVPKGPAAVANITVPRSSNVAAPMVRGTSLQAISVAPHTIPGSIATTAGTMQIGRSVVSSVAPWVGISSAQQSNIPRQTTHIRPAIQQITEHPYYPCTPPHSKPYPRSRATPKYVNEAKSKNTLVSYDNSSSDEDSDPLPSNLSSLQKAYHRLVSYNSSDEESTDPSNGSKISGQVRPLDQRMLVHSSTTHKQVITQQAQVQLTAGGNDPSKGQTTVLKSYSGASAAARLIAPPSAQNLSRIVPSAMVSLHSAAVLVPNSQGIPVKTTVAQPKVITQPVHSSTSVQFPAVSSATVQPALALNTVQVSRPALVTVMLSPSVAAGAGSQPQGVTHIKPHPSGGPQIIQQSSGGGLSQGSSTVGKLYADGPHTITATSQPVFIQTQGSLSGQVSQKTQLPAALIVREPPRSKEELVSSAPSGVNLHSGTVYSLTGGSYYDGPSYIKVPQQHQSLSSNMTASSGPQQPSLHIRQTATQMPSISPSISVPSSQGLRVNPMMVVDGGRTQISPFTSSVDSSTSMSSSDTNMAALALTSQALKQTTSPRPSILRKREPEGSPIKVTKNLAPVLSGITVSASSPPCPPGSPPKRPESGQSGVSSSGSTTVSANSSPGESPTATLKQENVDDEMATPAALPVTSGAPTIMTVATSRPQILHHPPPTSSAHQTEMSPRKKPRKQQLSGNQIASEPTFSEDEMEFITDDKVKRDTKEEPPEDAEKAAPKKTMSLLSAYKHNWKGRNNHFNRYTDVKPKEERKPTLSEIANQKNVAQKLTGWKVYHIATHLEDLANSETEFFSEYNSTLSFLEDKLGKCRNRETEKDFHRITERVRANYQRSRVVKDHMIEARSQLFKLLEHKSYISDIINRNTIKRPLKKRERL</sequence>
<feature type="compositionally biased region" description="Low complexity" evidence="7">
    <location>
        <begin position="433"/>
        <end position="443"/>
    </location>
</feature>
<dbReference type="Pfam" id="PF16014">
    <property type="entry name" value="SAP130_C"/>
    <property type="match status" value="1"/>
</dbReference>
<reference evidence="9" key="1">
    <citation type="journal article" date="2014" name="PLoS ONE">
        <title>Transcriptome-Based Identification of ABC Transporters in the Western Tarnished Plant Bug Lygus hesperus.</title>
        <authorList>
            <person name="Hull J.J."/>
            <person name="Chaney K."/>
            <person name="Geib S.M."/>
            <person name="Fabrick J.A."/>
            <person name="Brent C.S."/>
            <person name="Walsh D."/>
            <person name="Lavine L.C."/>
        </authorList>
    </citation>
    <scope>NUCLEOTIDE SEQUENCE</scope>
</reference>
<feature type="region of interest" description="Disordered" evidence="7">
    <location>
        <begin position="420"/>
        <end position="460"/>
    </location>
</feature>
<evidence type="ECO:0000256" key="4">
    <source>
        <dbReference type="ARBA" id="ARBA00023015"/>
    </source>
</evidence>
<organism evidence="9">
    <name type="scientific">Lygus hesperus</name>
    <name type="common">Western plant bug</name>
    <dbReference type="NCBI Taxonomy" id="30085"/>
    <lineage>
        <taxon>Eukaryota</taxon>
        <taxon>Metazoa</taxon>
        <taxon>Ecdysozoa</taxon>
        <taxon>Arthropoda</taxon>
        <taxon>Hexapoda</taxon>
        <taxon>Insecta</taxon>
        <taxon>Pterygota</taxon>
        <taxon>Neoptera</taxon>
        <taxon>Paraneoptera</taxon>
        <taxon>Hemiptera</taxon>
        <taxon>Heteroptera</taxon>
        <taxon>Panheteroptera</taxon>
        <taxon>Cimicomorpha</taxon>
        <taxon>Miridae</taxon>
        <taxon>Mirini</taxon>
        <taxon>Lygus</taxon>
    </lineage>
</organism>
<feature type="region of interest" description="Disordered" evidence="7">
    <location>
        <begin position="628"/>
        <end position="715"/>
    </location>
</feature>
<evidence type="ECO:0000256" key="6">
    <source>
        <dbReference type="ARBA" id="ARBA00023242"/>
    </source>
</evidence>
<dbReference type="InterPro" id="IPR031963">
    <property type="entry name" value="SAP130_C"/>
</dbReference>
<dbReference type="AlphaFoldDB" id="A0A0A9YQB9"/>